<name>A0A381U892_9ZZZZ</name>
<dbReference type="PROSITE" id="PS51257">
    <property type="entry name" value="PROKAR_LIPOPROTEIN"/>
    <property type="match status" value="1"/>
</dbReference>
<dbReference type="InterPro" id="IPR014867">
    <property type="entry name" value="Spore_coat_CotH_CotH2/3/7"/>
</dbReference>
<dbReference type="PANTHER" id="PTHR40050:SF1">
    <property type="entry name" value="INNER SPORE COAT PROTEIN H"/>
    <property type="match status" value="1"/>
</dbReference>
<evidence type="ECO:0000313" key="1">
    <source>
        <dbReference type="EMBL" id="SVA24436.1"/>
    </source>
</evidence>
<reference evidence="1" key="1">
    <citation type="submission" date="2018-05" db="EMBL/GenBank/DDBJ databases">
        <authorList>
            <person name="Lanie J.A."/>
            <person name="Ng W.-L."/>
            <person name="Kazmierczak K.M."/>
            <person name="Andrzejewski T.M."/>
            <person name="Davidsen T.M."/>
            <person name="Wayne K.J."/>
            <person name="Tettelin H."/>
            <person name="Glass J.I."/>
            <person name="Rusch D."/>
            <person name="Podicherti R."/>
            <person name="Tsui H.-C.T."/>
            <person name="Winkler M.E."/>
        </authorList>
    </citation>
    <scope>NUCLEOTIDE SEQUENCE</scope>
</reference>
<accession>A0A381U892</accession>
<evidence type="ECO:0008006" key="2">
    <source>
        <dbReference type="Google" id="ProtNLM"/>
    </source>
</evidence>
<protein>
    <recommendedName>
        <fullName evidence="2">Spore coat protein CotH</fullName>
    </recommendedName>
</protein>
<dbReference type="PANTHER" id="PTHR40050">
    <property type="entry name" value="INNER SPORE COAT PROTEIN H"/>
    <property type="match status" value="1"/>
</dbReference>
<dbReference type="Pfam" id="PF08757">
    <property type="entry name" value="CotH"/>
    <property type="match status" value="1"/>
</dbReference>
<gene>
    <name evidence="1" type="ORF">METZ01_LOCUS77290</name>
</gene>
<dbReference type="EMBL" id="UINC01005930">
    <property type="protein sequence ID" value="SVA24436.1"/>
    <property type="molecule type" value="Genomic_DNA"/>
</dbReference>
<organism evidence="1">
    <name type="scientific">marine metagenome</name>
    <dbReference type="NCBI Taxonomy" id="408172"/>
    <lineage>
        <taxon>unclassified sequences</taxon>
        <taxon>metagenomes</taxon>
        <taxon>ecological metagenomes</taxon>
    </lineage>
</organism>
<sequence>MKKELILIYFVIIIIGFSCNSVDNVDKIINPEPENPNNCENCDSLLFQFSINTLGEEIVDEPKIASTLTIIKDDSTYYAGNIGIEIRGESSQMFDKKSYGFETWDENYEDKDVSLIGFPEEEDWILYGPFSDKSLIRNKLIYSLSNLMGMYASKTEFCELTINNDYKGVYVFMEKLKRDKNRINIEKLTEADINENLITGGYIIKIDKSDQEDGSYSDFNSFESKYDIFGDINGEKKMRFNYEYPKPEDIHANQKEYISNYIDLFEDALLSNNFKDPELGYNKYIDDDTFIDFFILNELSNNVDGYRLSTFLTKNRDEKLKIGPIWDFNLSFGNADYCGGDKYDLWAYKFNERCIGDYWNVPFWWDKLLEDENFVSKLKSRWNDLRTNILSNENILSLVNTDYSILKNETDAANKNFNRWQIFGIYIWPNSFIGNSYYEEINFLKDWILQRTAWLDISINEL</sequence>
<proteinExistence type="predicted"/>
<dbReference type="AlphaFoldDB" id="A0A381U892"/>